<keyword evidence="2" id="KW-0472">Membrane</keyword>
<keyword evidence="2" id="KW-1133">Transmembrane helix</keyword>
<evidence type="ECO:0000256" key="2">
    <source>
        <dbReference type="SAM" id="Phobius"/>
    </source>
</evidence>
<keyword evidence="2" id="KW-0812">Transmembrane</keyword>
<feature type="region of interest" description="Disordered" evidence="1">
    <location>
        <begin position="502"/>
        <end position="526"/>
    </location>
</feature>
<dbReference type="GeneID" id="38783876"/>
<dbReference type="Proteomes" id="UP000287166">
    <property type="component" value="Unassembled WGS sequence"/>
</dbReference>
<dbReference type="EMBL" id="BFAD01000010">
    <property type="protein sequence ID" value="GBE86959.1"/>
    <property type="molecule type" value="Genomic_DNA"/>
</dbReference>
<feature type="transmembrane region" description="Helical" evidence="2">
    <location>
        <begin position="257"/>
        <end position="280"/>
    </location>
</feature>
<feature type="region of interest" description="Disordered" evidence="1">
    <location>
        <begin position="636"/>
        <end position="670"/>
    </location>
</feature>
<feature type="transmembrane region" description="Helical" evidence="2">
    <location>
        <begin position="122"/>
        <end position="140"/>
    </location>
</feature>
<name>A0A401GXS6_9APHY</name>
<feature type="region of interest" description="Disordered" evidence="1">
    <location>
        <begin position="29"/>
        <end position="59"/>
    </location>
</feature>
<feature type="compositionally biased region" description="Polar residues" evidence="1">
    <location>
        <begin position="366"/>
        <end position="389"/>
    </location>
</feature>
<gene>
    <name evidence="3" type="ORF">SCP_1002040</name>
</gene>
<protein>
    <submittedName>
        <fullName evidence="3">Uncharacterized protein</fullName>
    </submittedName>
</protein>
<dbReference type="STRING" id="139825.A0A401GXS6"/>
<feature type="transmembrane region" description="Helical" evidence="2">
    <location>
        <begin position="152"/>
        <end position="177"/>
    </location>
</feature>
<feature type="compositionally biased region" description="Polar residues" evidence="1">
    <location>
        <begin position="643"/>
        <end position="660"/>
    </location>
</feature>
<feature type="region of interest" description="Disordered" evidence="1">
    <location>
        <begin position="549"/>
        <end position="590"/>
    </location>
</feature>
<evidence type="ECO:0000313" key="4">
    <source>
        <dbReference type="Proteomes" id="UP000287166"/>
    </source>
</evidence>
<organism evidence="3 4">
    <name type="scientific">Sparassis crispa</name>
    <dbReference type="NCBI Taxonomy" id="139825"/>
    <lineage>
        <taxon>Eukaryota</taxon>
        <taxon>Fungi</taxon>
        <taxon>Dikarya</taxon>
        <taxon>Basidiomycota</taxon>
        <taxon>Agaricomycotina</taxon>
        <taxon>Agaricomycetes</taxon>
        <taxon>Polyporales</taxon>
        <taxon>Sparassidaceae</taxon>
        <taxon>Sparassis</taxon>
    </lineage>
</organism>
<feature type="compositionally biased region" description="Low complexity" evidence="1">
    <location>
        <begin position="37"/>
        <end position="50"/>
    </location>
</feature>
<evidence type="ECO:0000313" key="3">
    <source>
        <dbReference type="EMBL" id="GBE86959.1"/>
    </source>
</evidence>
<dbReference type="InParanoid" id="A0A401GXS6"/>
<reference evidence="3 4" key="1">
    <citation type="journal article" date="2018" name="Sci. Rep.">
        <title>Genome sequence of the cauliflower mushroom Sparassis crispa (Hanabiratake) and its association with beneficial usage.</title>
        <authorList>
            <person name="Kiyama R."/>
            <person name="Furutani Y."/>
            <person name="Kawaguchi K."/>
            <person name="Nakanishi T."/>
        </authorList>
    </citation>
    <scope>NUCLEOTIDE SEQUENCE [LARGE SCALE GENOMIC DNA]</scope>
</reference>
<evidence type="ECO:0000256" key="1">
    <source>
        <dbReference type="SAM" id="MobiDB-lite"/>
    </source>
</evidence>
<feature type="compositionally biased region" description="Polar residues" evidence="1">
    <location>
        <begin position="315"/>
        <end position="358"/>
    </location>
</feature>
<proteinExistence type="predicted"/>
<feature type="compositionally biased region" description="Basic and acidic residues" evidence="1">
    <location>
        <begin position="513"/>
        <end position="526"/>
    </location>
</feature>
<sequence>MAALFLHQALFTTEPSASSELPVLRSPNRVTQHERQLSSVSSVTLRTSNSDHSQPTEPLLRPESSIYLDLLSRQPNHPDGPESSFNLGLSLEGDPITPRERKSCLERAIRKRLRRLRWTRRTTLLIMTSWAVYNTVRYYVAFTMFEYRPRQIVLLVLGTCTALSIALVISSLLISAFAPHIGWYHTPHAPHVIVQTVLYYCASVLLLGPAVANLVFVFLWRHSAETIDTLRGRCHWDIDVLWSGVGTQCDGTHSPTWASWVAGSVVRLVLTVAVIITYHWSAYRYDVTRQPSRKYRLFHPRTSVSSVTPLSNSSQTFRPTATMSSTPVTIGQALRRSSLSGTTEDTYESAQTCPQTEQRTLRKSQSRIASRTSNASKDTFQLPSATGVSTARRPSGQITPRRVSGMSAIDDESPKSSDEEDVPGPSETKEFGYYGRQVRPSPGIYASVVSQGPRSSQFNNETSETLQVDPATVTPYSERDLTYFVDRFRTLVEQVARENEDAFPLAAGNGPDGQREHSTANADEHVPMVGRIVHRMPTIESLGSHEVMSLASSGKTHSSNSPHNGSRPSTRTNTQSLSEGYSTPSSRSRANSWDAALALASPVGNRTEEGSVSEMGELTHAETGAPVNTIAITVTNTTTTTASGESRSSNSYYTARTSPQEKIDDEVGEE</sequence>
<dbReference type="OrthoDB" id="3222669at2759"/>
<dbReference type="RefSeq" id="XP_027617872.1">
    <property type="nucleotide sequence ID" value="XM_027762071.1"/>
</dbReference>
<feature type="region of interest" description="Disordered" evidence="1">
    <location>
        <begin position="304"/>
        <end position="437"/>
    </location>
</feature>
<dbReference type="AlphaFoldDB" id="A0A401GXS6"/>
<feature type="transmembrane region" description="Helical" evidence="2">
    <location>
        <begin position="197"/>
        <end position="220"/>
    </location>
</feature>
<accession>A0A401GXS6</accession>
<feature type="compositionally biased region" description="Low complexity" evidence="1">
    <location>
        <begin position="304"/>
        <end position="314"/>
    </location>
</feature>
<keyword evidence="4" id="KW-1185">Reference proteome</keyword>
<feature type="compositionally biased region" description="Polar residues" evidence="1">
    <location>
        <begin position="550"/>
        <end position="590"/>
    </location>
</feature>
<comment type="caution">
    <text evidence="3">The sequence shown here is derived from an EMBL/GenBank/DDBJ whole genome shotgun (WGS) entry which is preliminary data.</text>
</comment>